<dbReference type="SUPFAM" id="SSF46785">
    <property type="entry name" value="Winged helix' DNA-binding domain"/>
    <property type="match status" value="1"/>
</dbReference>
<dbReference type="PANTHER" id="PTHR30126">
    <property type="entry name" value="HTH-TYPE TRANSCRIPTIONAL REGULATOR"/>
    <property type="match status" value="1"/>
</dbReference>
<dbReference type="Pfam" id="PF03466">
    <property type="entry name" value="LysR_substrate"/>
    <property type="match status" value="1"/>
</dbReference>
<dbReference type="PRINTS" id="PR00039">
    <property type="entry name" value="HTHLYSR"/>
</dbReference>
<keyword evidence="4" id="KW-0804">Transcription</keyword>
<accession>A0A381REV1</accession>
<sequence>MADRRLQVFSTVARLLSFTKAADVLHMTQPAVTFQIRQLEEYFNTRLFDRTHNRITLTVAGELVKSHADRIIAQYGEMDNEIRKLTGDVLGPLVIGASTTIGQYVIPRVLGDYQAKFPEVTMRLYVTNTLGVIHMVENNEIDIGIVEGPINNKNLVTEVCWQDELLLVTPPDHPLAGPEPVRPDEIMQYPFISREEGSGTRQVISEYLTENKLSFSDMILAMEFGSSESIKSAVAAGLGISILSIATLDKELSLGLLEQTSLTPSLKRPFTIVYQKQKFRLRAMEEFLIFVKDQCDTVGLRDGQAANSG</sequence>
<dbReference type="Gene3D" id="1.10.10.10">
    <property type="entry name" value="Winged helix-like DNA-binding domain superfamily/Winged helix DNA-binding domain"/>
    <property type="match status" value="1"/>
</dbReference>
<name>A0A381REV1_9ZZZZ</name>
<evidence type="ECO:0000256" key="3">
    <source>
        <dbReference type="ARBA" id="ARBA00023125"/>
    </source>
</evidence>
<comment type="similarity">
    <text evidence="1">Belongs to the LysR transcriptional regulatory family.</text>
</comment>
<dbReference type="GO" id="GO:0003700">
    <property type="term" value="F:DNA-binding transcription factor activity"/>
    <property type="evidence" value="ECO:0007669"/>
    <property type="project" value="InterPro"/>
</dbReference>
<dbReference type="Gene3D" id="3.40.190.290">
    <property type="match status" value="1"/>
</dbReference>
<dbReference type="PANTHER" id="PTHR30126:SF39">
    <property type="entry name" value="HTH-TYPE TRANSCRIPTIONAL REGULATOR CYSL"/>
    <property type="match status" value="1"/>
</dbReference>
<dbReference type="FunFam" id="1.10.10.10:FF:000001">
    <property type="entry name" value="LysR family transcriptional regulator"/>
    <property type="match status" value="1"/>
</dbReference>
<protein>
    <recommendedName>
        <fullName evidence="5">HTH lysR-type domain-containing protein</fullName>
    </recommendedName>
</protein>
<evidence type="ECO:0000256" key="2">
    <source>
        <dbReference type="ARBA" id="ARBA00023015"/>
    </source>
</evidence>
<reference evidence="6" key="1">
    <citation type="submission" date="2018-05" db="EMBL/GenBank/DDBJ databases">
        <authorList>
            <person name="Lanie J.A."/>
            <person name="Ng W.-L."/>
            <person name="Kazmierczak K.M."/>
            <person name="Andrzejewski T.M."/>
            <person name="Davidsen T.M."/>
            <person name="Wayne K.J."/>
            <person name="Tettelin H."/>
            <person name="Glass J.I."/>
            <person name="Rusch D."/>
            <person name="Podicherti R."/>
            <person name="Tsui H.-C.T."/>
            <person name="Winkler M.E."/>
        </authorList>
    </citation>
    <scope>NUCLEOTIDE SEQUENCE</scope>
</reference>
<evidence type="ECO:0000256" key="4">
    <source>
        <dbReference type="ARBA" id="ARBA00023163"/>
    </source>
</evidence>
<dbReference type="InterPro" id="IPR036390">
    <property type="entry name" value="WH_DNA-bd_sf"/>
</dbReference>
<dbReference type="PROSITE" id="PS50931">
    <property type="entry name" value="HTH_LYSR"/>
    <property type="match status" value="1"/>
</dbReference>
<dbReference type="InterPro" id="IPR000847">
    <property type="entry name" value="LysR_HTH_N"/>
</dbReference>
<dbReference type="Pfam" id="PF00126">
    <property type="entry name" value="HTH_1"/>
    <property type="match status" value="1"/>
</dbReference>
<dbReference type="SUPFAM" id="SSF53850">
    <property type="entry name" value="Periplasmic binding protein-like II"/>
    <property type="match status" value="1"/>
</dbReference>
<dbReference type="GO" id="GO:0000976">
    <property type="term" value="F:transcription cis-regulatory region binding"/>
    <property type="evidence" value="ECO:0007669"/>
    <property type="project" value="TreeGrafter"/>
</dbReference>
<dbReference type="EMBL" id="UINC01001839">
    <property type="protein sequence ID" value="SUZ89764.1"/>
    <property type="molecule type" value="Genomic_DNA"/>
</dbReference>
<keyword evidence="3" id="KW-0238">DNA-binding</keyword>
<evidence type="ECO:0000313" key="6">
    <source>
        <dbReference type="EMBL" id="SUZ89764.1"/>
    </source>
</evidence>
<proteinExistence type="inferred from homology"/>
<gene>
    <name evidence="6" type="ORF">METZ01_LOCUS42618</name>
</gene>
<keyword evidence="2" id="KW-0805">Transcription regulation</keyword>
<evidence type="ECO:0000259" key="5">
    <source>
        <dbReference type="PROSITE" id="PS50931"/>
    </source>
</evidence>
<feature type="domain" description="HTH lysR-type" evidence="5">
    <location>
        <begin position="1"/>
        <end position="58"/>
    </location>
</feature>
<dbReference type="InterPro" id="IPR005119">
    <property type="entry name" value="LysR_subst-bd"/>
</dbReference>
<dbReference type="InterPro" id="IPR036388">
    <property type="entry name" value="WH-like_DNA-bd_sf"/>
</dbReference>
<organism evidence="6">
    <name type="scientific">marine metagenome</name>
    <dbReference type="NCBI Taxonomy" id="408172"/>
    <lineage>
        <taxon>unclassified sequences</taxon>
        <taxon>metagenomes</taxon>
        <taxon>ecological metagenomes</taxon>
    </lineage>
</organism>
<dbReference type="AlphaFoldDB" id="A0A381REV1"/>
<evidence type="ECO:0000256" key="1">
    <source>
        <dbReference type="ARBA" id="ARBA00009437"/>
    </source>
</evidence>
<dbReference type="CDD" id="cd08420">
    <property type="entry name" value="PBP2_CysL_like"/>
    <property type="match status" value="1"/>
</dbReference>